<dbReference type="GO" id="GO:0046872">
    <property type="term" value="F:metal ion binding"/>
    <property type="evidence" value="ECO:0007669"/>
    <property type="project" value="UniProtKB-KW"/>
</dbReference>
<comment type="similarity">
    <text evidence="1">Belongs to the peptidase M16 family.</text>
</comment>
<dbReference type="PANTHER" id="PTHR43690:SF18">
    <property type="entry name" value="INSULIN-DEGRADING ENZYME-RELATED"/>
    <property type="match status" value="1"/>
</dbReference>
<dbReference type="GO" id="GO:0004222">
    <property type="term" value="F:metalloendopeptidase activity"/>
    <property type="evidence" value="ECO:0007669"/>
    <property type="project" value="TreeGrafter"/>
</dbReference>
<dbReference type="GO" id="GO:0043171">
    <property type="term" value="P:peptide catabolic process"/>
    <property type="evidence" value="ECO:0007669"/>
    <property type="project" value="TreeGrafter"/>
</dbReference>
<dbReference type="Pfam" id="PF00675">
    <property type="entry name" value="Peptidase_M16"/>
    <property type="match status" value="1"/>
</dbReference>
<dbReference type="InterPro" id="IPR011765">
    <property type="entry name" value="Pept_M16_N"/>
</dbReference>
<keyword evidence="5" id="KW-0862">Zinc</keyword>
<evidence type="ECO:0000259" key="9">
    <source>
        <dbReference type="Pfam" id="PF22456"/>
    </source>
</evidence>
<dbReference type="Gene3D" id="3.30.830.10">
    <property type="entry name" value="Metalloenzyme, LuxS/M16 peptidase-like"/>
    <property type="match status" value="4"/>
</dbReference>
<comment type="caution">
    <text evidence="10">The sequence shown here is derived from an EMBL/GenBank/DDBJ whole genome shotgun (WGS) entry which is preliminary data.</text>
</comment>
<dbReference type="Pfam" id="PF22456">
    <property type="entry name" value="PqqF-like_C_4"/>
    <property type="match status" value="1"/>
</dbReference>
<keyword evidence="4" id="KW-0378">Hydrolase</keyword>
<dbReference type="AlphaFoldDB" id="A0AA91T1D9"/>
<evidence type="ECO:0000256" key="2">
    <source>
        <dbReference type="ARBA" id="ARBA00022670"/>
    </source>
</evidence>
<reference evidence="10 11" key="1">
    <citation type="submission" date="2017-04" db="EMBL/GenBank/DDBJ databases">
        <title>Draft genome of the yeast Clavispora lusitaniae type strain CBS 6936.</title>
        <authorList>
            <person name="Durrens P."/>
            <person name="Klopp C."/>
            <person name="Biteau N."/>
            <person name="Fitton-Ouhabi V."/>
            <person name="Dementhon K."/>
            <person name="Accoceberry I."/>
            <person name="Sherman D.J."/>
            <person name="Noel T."/>
        </authorList>
    </citation>
    <scope>NUCLEOTIDE SEQUENCE [LARGE SCALE GENOMIC DNA]</scope>
    <source>
        <strain evidence="10 11">CBS 6936</strain>
    </source>
</reference>
<dbReference type="KEGG" id="clus:A9F13_10g00330"/>
<evidence type="ECO:0000256" key="7">
    <source>
        <dbReference type="SAM" id="MobiDB-lite"/>
    </source>
</evidence>
<evidence type="ECO:0000256" key="4">
    <source>
        <dbReference type="ARBA" id="ARBA00022801"/>
    </source>
</evidence>
<evidence type="ECO:0000256" key="5">
    <source>
        <dbReference type="ARBA" id="ARBA00022833"/>
    </source>
</evidence>
<dbReference type="GO" id="GO:0005829">
    <property type="term" value="C:cytosol"/>
    <property type="evidence" value="ECO:0007669"/>
    <property type="project" value="TreeGrafter"/>
</dbReference>
<evidence type="ECO:0000256" key="6">
    <source>
        <dbReference type="ARBA" id="ARBA00023049"/>
    </source>
</evidence>
<evidence type="ECO:0000259" key="8">
    <source>
        <dbReference type="Pfam" id="PF00675"/>
    </source>
</evidence>
<dbReference type="GO" id="GO:0005739">
    <property type="term" value="C:mitochondrion"/>
    <property type="evidence" value="ECO:0007669"/>
    <property type="project" value="TreeGrafter"/>
</dbReference>
<feature type="domain" description="Peptidase M16 N-terminal" evidence="8">
    <location>
        <begin position="34"/>
        <end position="161"/>
    </location>
</feature>
<keyword evidence="2 10" id="KW-0645">Protease</keyword>
<feature type="domain" description="Coenzyme PQQ synthesis protein F-like C-terminal lobe" evidence="9">
    <location>
        <begin position="809"/>
        <end position="887"/>
    </location>
</feature>
<dbReference type="PANTHER" id="PTHR43690">
    <property type="entry name" value="NARDILYSIN"/>
    <property type="match status" value="1"/>
</dbReference>
<keyword evidence="3" id="KW-0479">Metal-binding</keyword>
<dbReference type="SUPFAM" id="SSF63411">
    <property type="entry name" value="LuxS/MPP-like metallohydrolase"/>
    <property type="match status" value="4"/>
</dbReference>
<keyword evidence="6" id="KW-0482">Metalloprotease</keyword>
<proteinExistence type="inferred from homology"/>
<evidence type="ECO:0000256" key="3">
    <source>
        <dbReference type="ARBA" id="ARBA00022723"/>
    </source>
</evidence>
<name>A0AA91T1D9_CLALS</name>
<dbReference type="InterPro" id="IPR050626">
    <property type="entry name" value="Peptidase_M16"/>
</dbReference>
<dbReference type="GO" id="GO:0051603">
    <property type="term" value="P:proteolysis involved in protein catabolic process"/>
    <property type="evidence" value="ECO:0007669"/>
    <property type="project" value="TreeGrafter"/>
</dbReference>
<protein>
    <submittedName>
        <fullName evidence="10">Protease</fullName>
    </submittedName>
</protein>
<dbReference type="EMBL" id="LYUB02000010">
    <property type="protein sequence ID" value="OVF07910.1"/>
    <property type="molecule type" value="Genomic_DNA"/>
</dbReference>
<evidence type="ECO:0000256" key="1">
    <source>
        <dbReference type="ARBA" id="ARBA00007261"/>
    </source>
</evidence>
<evidence type="ECO:0000313" key="11">
    <source>
        <dbReference type="Proteomes" id="UP000195602"/>
    </source>
</evidence>
<dbReference type="InterPro" id="IPR011249">
    <property type="entry name" value="Metalloenz_LuxS/M16"/>
</dbReference>
<evidence type="ECO:0000313" key="10">
    <source>
        <dbReference type="EMBL" id="OVF07910.1"/>
    </source>
</evidence>
<accession>A0AA91T1D9</accession>
<gene>
    <name evidence="10" type="ORF">A9F13_10g00330</name>
</gene>
<sequence length="1122" mass="128654">MTFSSIEPELELPLAYKHRQHLFVTLDNGLRCFLINDTSTDLVSGSLLAGTGNFSDPQEVPGVAHLAEHIMMRASKKSDKLENLIVSSGGDFNAYTSAEKTCFYFEISTYAENTIDSEKFVLDSLLAALANRIQKPQINDKYIKQEIVSVDDEHNGNGTNVEKLFLHSLKLLANPDHPFSRFGCGNSTTLKSVPTPKIKSLVSAHINQHFKPQNMVLVLKGPQTLIHLRKMVVSNFSASEWGRNNSLPSSPKTIRSSFSFFEDYTAARLFGDHNCLLIKTDVTKKIRLFFPLKRIRHLVDYQPVSRLLCSLIGDESLDTVCDYLKRRLQWANQVYVFLQEICKDEEMLIIEVVPTIQGQKKEVDIKETILFYIENTIANASKDQIMELVYHYDHIERYLFYSRKPTISSTEEVCSYAESLISGELDKELIKGFKEWTYIEHAYDDLQSALKECLTTNNLKMVVLGDDMRYLKMGSTNVKIGKDPFFHFEYILSTVSFEQSTRFNFKLSTPRKMVEKWAPLPCKEAALGKMSKIRDFKSSSRSPILQFFEDSMELWLEESEEESENTNIIVASICIKFPQVPATTRNSVILDLLTEIVGRELKPTLYHLEMIGSEWGIYSNVNGSISIMVNCTATKQALLILTREILANIKSVFKAGKNYNYHQLKGPRKVLREKYDEYVKTSGVRKVFGASYMILEENLHSPEERVEALELLDTSDIEEFLSIVDRSASYSSILISGSMDKDECITFSQLVKSSSKPNSSFTSLENSSIILGNGTHVFEMSDESLSAVMYYLQVGERVNTYAFTMAKVIEHILNVTATEELRMKRELAYGYFTGIRIFRRTFGIYMLVPSGKYSCNHIVHELEDYLKYIEFTMDEMTERDFQNQIMKPFMESLDKDNSDNTFPSGLFAVLEPQHGSGPKPTSDFFKKHWGYLDQILNGTYNFQSRHCEEEISLAVLQSVTRQEVYQFIRTYISTASSQRAALVICTDASKSEKRRKMVAETLASQLQKSGCTTTTEDMMCVLSECEDQHTFSDMIKPLQKHFTERRQGATFMKFRLKYVMGSTIRRTRDGIKSRSKKRSEPDRRTYNDFREIQRQGSIAQTVVFHQRRERLERILLQENSGF</sequence>
<organism evidence="10 11">
    <name type="scientific">Clavispora lusitaniae</name>
    <name type="common">Candida lusitaniae</name>
    <dbReference type="NCBI Taxonomy" id="36911"/>
    <lineage>
        <taxon>Eukaryota</taxon>
        <taxon>Fungi</taxon>
        <taxon>Dikarya</taxon>
        <taxon>Ascomycota</taxon>
        <taxon>Saccharomycotina</taxon>
        <taxon>Pichiomycetes</taxon>
        <taxon>Metschnikowiaceae</taxon>
        <taxon>Clavispora</taxon>
    </lineage>
</organism>
<dbReference type="Proteomes" id="UP000195602">
    <property type="component" value="Unassembled WGS sequence"/>
</dbReference>
<feature type="region of interest" description="Disordered" evidence="7">
    <location>
        <begin position="1067"/>
        <end position="1086"/>
    </location>
</feature>
<dbReference type="InterPro" id="IPR054734">
    <property type="entry name" value="PqqF-like_C_4"/>
</dbReference>